<proteinExistence type="predicted"/>
<feature type="transmembrane region" description="Helical" evidence="1">
    <location>
        <begin position="6"/>
        <end position="23"/>
    </location>
</feature>
<feature type="transmembrane region" description="Helical" evidence="1">
    <location>
        <begin position="35"/>
        <end position="55"/>
    </location>
</feature>
<organism evidence="2 3">
    <name type="scientific">Deinococcus oregonensis</name>
    <dbReference type="NCBI Taxonomy" id="1805970"/>
    <lineage>
        <taxon>Bacteria</taxon>
        <taxon>Thermotogati</taxon>
        <taxon>Deinococcota</taxon>
        <taxon>Deinococci</taxon>
        <taxon>Deinococcales</taxon>
        <taxon>Deinococcaceae</taxon>
        <taxon>Deinococcus</taxon>
    </lineage>
</organism>
<accession>A0ABV6AUP1</accession>
<dbReference type="RefSeq" id="WP_380005916.1">
    <property type="nucleotide sequence ID" value="NZ_JBHLYR010000013.1"/>
</dbReference>
<dbReference type="Proteomes" id="UP001589733">
    <property type="component" value="Unassembled WGS sequence"/>
</dbReference>
<evidence type="ECO:0000256" key="1">
    <source>
        <dbReference type="SAM" id="Phobius"/>
    </source>
</evidence>
<keyword evidence="1" id="KW-0472">Membrane</keyword>
<keyword evidence="1" id="KW-0812">Transmembrane</keyword>
<reference evidence="2 3" key="1">
    <citation type="submission" date="2024-09" db="EMBL/GenBank/DDBJ databases">
        <authorList>
            <person name="Sun Q."/>
            <person name="Mori K."/>
        </authorList>
    </citation>
    <scope>NUCLEOTIDE SEQUENCE [LARGE SCALE GENOMIC DNA]</scope>
    <source>
        <strain evidence="2 3">JCM 13503</strain>
    </source>
</reference>
<comment type="caution">
    <text evidence="2">The sequence shown here is derived from an EMBL/GenBank/DDBJ whole genome shotgun (WGS) entry which is preliminary data.</text>
</comment>
<evidence type="ECO:0000313" key="3">
    <source>
        <dbReference type="Proteomes" id="UP001589733"/>
    </source>
</evidence>
<gene>
    <name evidence="2" type="ORF">ACFFLM_04350</name>
</gene>
<protein>
    <submittedName>
        <fullName evidence="2">Uncharacterized protein</fullName>
    </submittedName>
</protein>
<evidence type="ECO:0000313" key="2">
    <source>
        <dbReference type="EMBL" id="MFB9991213.1"/>
    </source>
</evidence>
<keyword evidence="3" id="KW-1185">Reference proteome</keyword>
<keyword evidence="1" id="KW-1133">Transmembrane helix</keyword>
<name>A0ABV6AUP1_9DEIO</name>
<sequence>MSGFFSFLAAVAFIAMIVFIIQARKKRPGAGKKAWMSVGAWIVLGMLSNATMTGAERAKVAAQQQAEEQAAAQAERQRVVASQQAAAKREAAAAAQAKIEAEQSIDESTLVVACKAQIRSQLKLPNTAKFAGFLESVDQPPVIGKQDAYWKSWVEAENSFGGTVRNDFICSYVKATDRIQVQMTQR</sequence>
<dbReference type="EMBL" id="JBHLYR010000013">
    <property type="protein sequence ID" value="MFB9991213.1"/>
    <property type="molecule type" value="Genomic_DNA"/>
</dbReference>